<name>A0AAJ6Z1E7_PAPXU</name>
<gene>
    <name evidence="2" type="primary">LOC106114452</name>
</gene>
<sequence>MKTCGICSVQFNDGAKCGICKKQLDFGCSNITESGWRKLGAERRAQWKCPDCRPSSPTVPASALEPSVSASLDVILSEIRDIRRQLVNLPTLVDDIKTIKVELSELKTFTEFSSSRLDDFQTKLAELEATVSSTEGLRDSMNAIQTDMAKLQFKLASDDQRSRLNNVEIKGIPVKSNENLFSIMESISREIKYNCPKSAINYISRVPKQNSKEKLIIVSFLNRYIKEDFIAAARAFKDLSTSNLGFQCSPQRIYINDHLTVESKQLLSKVKAIAKERNYTFVWVKYGKIHIRKNTTSKTIIIRNETDLNKII</sequence>
<dbReference type="AlphaFoldDB" id="A0AAJ6Z1E7"/>
<dbReference type="InterPro" id="IPR011011">
    <property type="entry name" value="Znf_FYVE_PHD"/>
</dbReference>
<proteinExistence type="predicted"/>
<dbReference type="RefSeq" id="XP_013163133.1">
    <property type="nucleotide sequence ID" value="XM_013307679.1"/>
</dbReference>
<feature type="domain" description="FP protein C-terminal" evidence="1">
    <location>
        <begin position="260"/>
        <end position="311"/>
    </location>
</feature>
<reference evidence="2" key="1">
    <citation type="submission" date="2025-08" db="UniProtKB">
        <authorList>
            <consortium name="RefSeq"/>
        </authorList>
    </citation>
    <scope>IDENTIFICATION</scope>
</reference>
<dbReference type="KEGG" id="pxu:106114452"/>
<protein>
    <submittedName>
        <fullName evidence="2">Uncharacterized protein LOC106114452</fullName>
    </submittedName>
</protein>
<accession>A0AAJ6Z1E7</accession>
<dbReference type="GeneID" id="106114452"/>
<organism evidence="2">
    <name type="scientific">Papilio xuthus</name>
    <name type="common">Asian swallowtail butterfly</name>
    <dbReference type="NCBI Taxonomy" id="66420"/>
    <lineage>
        <taxon>Eukaryota</taxon>
        <taxon>Metazoa</taxon>
        <taxon>Ecdysozoa</taxon>
        <taxon>Arthropoda</taxon>
        <taxon>Hexapoda</taxon>
        <taxon>Insecta</taxon>
        <taxon>Pterygota</taxon>
        <taxon>Neoptera</taxon>
        <taxon>Endopterygota</taxon>
        <taxon>Lepidoptera</taxon>
        <taxon>Glossata</taxon>
        <taxon>Ditrysia</taxon>
        <taxon>Papilionoidea</taxon>
        <taxon>Papilionidae</taxon>
        <taxon>Papilioninae</taxon>
        <taxon>Papilio</taxon>
    </lineage>
</organism>
<dbReference type="Pfam" id="PF25298">
    <property type="entry name" value="Baculo_FP_2nd"/>
    <property type="match status" value="1"/>
</dbReference>
<dbReference type="Proteomes" id="UP000694872">
    <property type="component" value="Unplaced"/>
</dbReference>
<evidence type="ECO:0000259" key="1">
    <source>
        <dbReference type="Pfam" id="PF25298"/>
    </source>
</evidence>
<evidence type="ECO:0000313" key="2">
    <source>
        <dbReference type="RefSeq" id="XP_013163133.1"/>
    </source>
</evidence>
<dbReference type="SUPFAM" id="SSF57903">
    <property type="entry name" value="FYVE/PHD zinc finger"/>
    <property type="match status" value="1"/>
</dbReference>
<dbReference type="InterPro" id="IPR057251">
    <property type="entry name" value="FP_C"/>
</dbReference>